<dbReference type="RefSeq" id="WP_092479276.1">
    <property type="nucleotide sequence ID" value="NZ_FOXW01000001.1"/>
</dbReference>
<feature type="transmembrane region" description="Helical" evidence="1">
    <location>
        <begin position="42"/>
        <end position="60"/>
    </location>
</feature>
<accession>A0A1I5UTT7</accession>
<keyword evidence="1" id="KW-1133">Transmembrane helix</keyword>
<dbReference type="InterPro" id="IPR008875">
    <property type="entry name" value="TraX"/>
</dbReference>
<evidence type="ECO:0000313" key="2">
    <source>
        <dbReference type="EMBL" id="SFP98724.1"/>
    </source>
</evidence>
<feature type="transmembrane region" description="Helical" evidence="1">
    <location>
        <begin position="141"/>
        <end position="168"/>
    </location>
</feature>
<name>A0A1I5UTT7_9LACT</name>
<feature type="transmembrane region" description="Helical" evidence="1">
    <location>
        <begin position="180"/>
        <end position="197"/>
    </location>
</feature>
<evidence type="ECO:0000313" key="3">
    <source>
        <dbReference type="Proteomes" id="UP000199136"/>
    </source>
</evidence>
<dbReference type="Proteomes" id="UP000199136">
    <property type="component" value="Unassembled WGS sequence"/>
</dbReference>
<feature type="transmembrane region" description="Helical" evidence="1">
    <location>
        <begin position="72"/>
        <end position="98"/>
    </location>
</feature>
<keyword evidence="1" id="KW-0812">Transmembrane</keyword>
<keyword evidence="1" id="KW-0472">Membrane</keyword>
<dbReference type="STRING" id="82801.SAMN04488506_0189"/>
<sequence>METYPQKTYDEKTNFIKWLAILTMTIDHIGAYLFPQYIILRIIGRISFPLFLYTTVLGTQRTRNFKKYLFQLVVFGIISIPVTLGRINILFALSLLALSIKDKRFFIPCLIASYFVEYGIYGFLLGWAIYWLVSKDRTLGIIAYLVIHLAVFPSIQMYALLSLALILFHSYPHVVRFPKYLGYTYYPLHLAVIHLIASL</sequence>
<feature type="transmembrane region" description="Helical" evidence="1">
    <location>
        <begin position="105"/>
        <end position="129"/>
    </location>
</feature>
<dbReference type="EMBL" id="FOXW01000001">
    <property type="protein sequence ID" value="SFP98724.1"/>
    <property type="molecule type" value="Genomic_DNA"/>
</dbReference>
<evidence type="ECO:0000256" key="1">
    <source>
        <dbReference type="SAM" id="Phobius"/>
    </source>
</evidence>
<feature type="transmembrane region" description="Helical" evidence="1">
    <location>
        <begin position="15"/>
        <end position="35"/>
    </location>
</feature>
<protein>
    <submittedName>
        <fullName evidence="2">TraX protein</fullName>
    </submittedName>
</protein>
<dbReference type="Pfam" id="PF05857">
    <property type="entry name" value="TraX"/>
    <property type="match status" value="1"/>
</dbReference>
<gene>
    <name evidence="2" type="ORF">SAMN04488506_0189</name>
</gene>
<reference evidence="2 3" key="1">
    <citation type="submission" date="2016-10" db="EMBL/GenBank/DDBJ databases">
        <authorList>
            <person name="de Groot N.N."/>
        </authorList>
    </citation>
    <scope>NUCLEOTIDE SEQUENCE [LARGE SCALE GENOMIC DNA]</scope>
    <source>
        <strain evidence="2 3">DSM 20581</strain>
    </source>
</reference>
<organism evidence="2 3">
    <name type="scientific">Desemzia incerta</name>
    <dbReference type="NCBI Taxonomy" id="82801"/>
    <lineage>
        <taxon>Bacteria</taxon>
        <taxon>Bacillati</taxon>
        <taxon>Bacillota</taxon>
        <taxon>Bacilli</taxon>
        <taxon>Lactobacillales</taxon>
        <taxon>Carnobacteriaceae</taxon>
        <taxon>Desemzia</taxon>
    </lineage>
</organism>
<dbReference type="OrthoDB" id="9781069at2"/>
<proteinExistence type="predicted"/>
<keyword evidence="3" id="KW-1185">Reference proteome</keyword>
<dbReference type="AlphaFoldDB" id="A0A1I5UTT7"/>